<proteinExistence type="predicted"/>
<organism evidence="1 2">
    <name type="scientific">Cutibacterium acnes</name>
    <name type="common">Propionibacterium acnes</name>
    <dbReference type="NCBI Taxonomy" id="1747"/>
    <lineage>
        <taxon>Bacteria</taxon>
        <taxon>Bacillati</taxon>
        <taxon>Actinomycetota</taxon>
        <taxon>Actinomycetes</taxon>
        <taxon>Propionibacteriales</taxon>
        <taxon>Propionibacteriaceae</taxon>
        <taxon>Cutibacterium</taxon>
    </lineage>
</organism>
<accession>A0AAD0QR71</accession>
<dbReference type="EMBL" id="CP031442">
    <property type="protein sequence ID" value="AXM07722.1"/>
    <property type="molecule type" value="Genomic_DNA"/>
</dbReference>
<name>A0AAD0QR71_CUTAC</name>
<reference evidence="1 2" key="1">
    <citation type="submission" date="2018-08" db="EMBL/GenBank/DDBJ databases">
        <title>Genome sequencing of Cutibacterium acnes KCOM 1315.</title>
        <authorList>
            <person name="Kook J.-K."/>
            <person name="Park S.-N."/>
            <person name="Lim Y.K."/>
        </authorList>
    </citation>
    <scope>NUCLEOTIDE SEQUENCE [LARGE SCALE GENOMIC DNA]</scope>
    <source>
        <strain evidence="1 2">KCOM 1315</strain>
    </source>
</reference>
<dbReference type="RefSeq" id="WP_116020482.1">
    <property type="nucleotide sequence ID" value="NZ_CP031442.1"/>
</dbReference>
<gene>
    <name evidence="1" type="ORF">DXN06_11865</name>
</gene>
<sequence length="50" mass="5575">MAVQFGIGHYRPLRPDWVTVKRFADVTVTDLVSVALLVTIGSRSPRNTSF</sequence>
<dbReference type="AlphaFoldDB" id="A0AAD0QR71"/>
<evidence type="ECO:0000313" key="1">
    <source>
        <dbReference type="EMBL" id="AXM07722.1"/>
    </source>
</evidence>
<dbReference type="Proteomes" id="UP000256621">
    <property type="component" value="Chromosome"/>
</dbReference>
<protein>
    <submittedName>
        <fullName evidence="1">2OG-Fe(II) oxygenase</fullName>
    </submittedName>
</protein>
<evidence type="ECO:0000313" key="2">
    <source>
        <dbReference type="Proteomes" id="UP000256621"/>
    </source>
</evidence>